<keyword evidence="2" id="KW-1185">Reference proteome</keyword>
<organism evidence="1 2">
    <name type="scientific">Microseira wollei NIES-4236</name>
    <dbReference type="NCBI Taxonomy" id="2530354"/>
    <lineage>
        <taxon>Bacteria</taxon>
        <taxon>Bacillati</taxon>
        <taxon>Cyanobacteriota</taxon>
        <taxon>Cyanophyceae</taxon>
        <taxon>Oscillatoriophycideae</taxon>
        <taxon>Aerosakkonematales</taxon>
        <taxon>Aerosakkonemataceae</taxon>
        <taxon>Microseira</taxon>
    </lineage>
</organism>
<dbReference type="Proteomes" id="UP001050975">
    <property type="component" value="Unassembled WGS sequence"/>
</dbReference>
<protein>
    <submittedName>
        <fullName evidence="1">Uncharacterized protein</fullName>
    </submittedName>
</protein>
<evidence type="ECO:0000313" key="2">
    <source>
        <dbReference type="Proteomes" id="UP001050975"/>
    </source>
</evidence>
<comment type="caution">
    <text evidence="1">The sequence shown here is derived from an EMBL/GenBank/DDBJ whole genome shotgun (WGS) entry which is preliminary data.</text>
</comment>
<accession>A0AAV3XCU7</accession>
<reference evidence="1" key="1">
    <citation type="submission" date="2019-10" db="EMBL/GenBank/DDBJ databases">
        <title>Draft genome sequece of Microseira wollei NIES-4236.</title>
        <authorList>
            <person name="Yamaguchi H."/>
            <person name="Suzuki S."/>
            <person name="Kawachi M."/>
        </authorList>
    </citation>
    <scope>NUCLEOTIDE SEQUENCE</scope>
    <source>
        <strain evidence="1">NIES-4236</strain>
    </source>
</reference>
<proteinExistence type="predicted"/>
<sequence>MARLPVFRGATDELSPKMAVGSIAETLGWQISLPEIANVAESSDPAKSQPNFAGSVL</sequence>
<gene>
    <name evidence="1" type="ORF">MiSe_19800</name>
</gene>
<dbReference type="AlphaFoldDB" id="A0AAV3XCU7"/>
<evidence type="ECO:0000313" key="1">
    <source>
        <dbReference type="EMBL" id="GET37227.1"/>
    </source>
</evidence>
<name>A0AAV3XCU7_9CYAN</name>
<dbReference type="EMBL" id="BLAY01000024">
    <property type="protein sequence ID" value="GET37227.1"/>
    <property type="molecule type" value="Genomic_DNA"/>
</dbReference>